<evidence type="ECO:0000313" key="1">
    <source>
        <dbReference type="EMBL" id="SNX74325.1"/>
    </source>
</evidence>
<proteinExistence type="predicted"/>
<name>A0A285D3Q5_9BACI</name>
<gene>
    <name evidence="1" type="ORF">SAMN05877753_10926</name>
</gene>
<keyword evidence="2" id="KW-1185">Reference proteome</keyword>
<accession>A0A285D3Q5</accession>
<dbReference type="RefSeq" id="WP_097159880.1">
    <property type="nucleotide sequence ID" value="NZ_JBEPMQ010000009.1"/>
</dbReference>
<dbReference type="AlphaFoldDB" id="A0A285D3Q5"/>
<protein>
    <submittedName>
        <fullName evidence="1">Uncharacterized protein</fullName>
    </submittedName>
</protein>
<organism evidence="1 2">
    <name type="scientific">Bacillus oleivorans</name>
    <dbReference type="NCBI Taxonomy" id="1448271"/>
    <lineage>
        <taxon>Bacteria</taxon>
        <taxon>Bacillati</taxon>
        <taxon>Bacillota</taxon>
        <taxon>Bacilli</taxon>
        <taxon>Bacillales</taxon>
        <taxon>Bacillaceae</taxon>
        <taxon>Bacillus</taxon>
    </lineage>
</organism>
<dbReference type="OrthoDB" id="2989973at2"/>
<reference evidence="1 2" key="1">
    <citation type="submission" date="2017-08" db="EMBL/GenBank/DDBJ databases">
        <authorList>
            <person name="de Groot N.N."/>
        </authorList>
    </citation>
    <scope>NUCLEOTIDE SEQUENCE [LARGE SCALE GENOMIC DNA]</scope>
    <source>
        <strain evidence="1 2">JC228</strain>
    </source>
</reference>
<evidence type="ECO:0000313" key="2">
    <source>
        <dbReference type="Proteomes" id="UP000219546"/>
    </source>
</evidence>
<sequence length="148" mass="16835">MRDLWGFSKLNKSDLKSMPQGILKEQGDLFEKKTDGKLLLKTSTRSLTIKADERYGLATNFEIVAPYLDGYSYTLFTMYSMPETDYPVAITLNSTKVDDVFIDFDFECNNEAEFLNVLGTILGSEDTTKVVKNLYSKSFINDDSDIFN</sequence>
<dbReference type="Proteomes" id="UP000219546">
    <property type="component" value="Unassembled WGS sequence"/>
</dbReference>
<dbReference type="EMBL" id="OAOP01000009">
    <property type="protein sequence ID" value="SNX74325.1"/>
    <property type="molecule type" value="Genomic_DNA"/>
</dbReference>